<dbReference type="RefSeq" id="WP_205006739.1">
    <property type="nucleotide sequence ID" value="NZ_JAFBEV010000013.1"/>
</dbReference>
<dbReference type="GO" id="GO:0008983">
    <property type="term" value="F:protein-glutamate O-methyltransferase activity"/>
    <property type="evidence" value="ECO:0007669"/>
    <property type="project" value="UniProtKB-EC"/>
</dbReference>
<evidence type="ECO:0000313" key="7">
    <source>
        <dbReference type="EMBL" id="MBM7658170.1"/>
    </source>
</evidence>
<dbReference type="InterPro" id="IPR000780">
    <property type="entry name" value="CheR_MeTrfase"/>
</dbReference>
<dbReference type="GO" id="GO:0016491">
    <property type="term" value="F:oxidoreductase activity"/>
    <property type="evidence" value="ECO:0007669"/>
    <property type="project" value="UniProtKB-KW"/>
</dbReference>
<keyword evidence="8" id="KW-1185">Reference proteome</keyword>
<dbReference type="Pfam" id="PF03705">
    <property type="entry name" value="CheR_N"/>
    <property type="match status" value="1"/>
</dbReference>
<sequence>MAQGEDRDYQQFKESIFHLTNINLSYYKEDQMRRRLNTLRLKKEMPSFVAYFQAMQQSDALLKEFLSRMTINVTEFFRNRSRWTVLEEKIKKLSLEKRRISIWSAACSTGEEPYSLSMLLRRYFPAGHFSITATDIDREVLAKAETGTYIEQALVSLTAEERQLYISQTGLLFQVNPALKAEIQFIQHDLLNDDPPGRFDIVVCRNVLIYFTEEGKQVIYHKISQSLEPKGILFVGSTEQIFHPENYQLVSAEPFFYQKGFDIV</sequence>
<name>A0ABS2Q9Q0_9BACL</name>
<keyword evidence="4 7" id="KW-0808">Transferase</keyword>
<dbReference type="SUPFAM" id="SSF47757">
    <property type="entry name" value="Chemotaxis receptor methyltransferase CheR, N-terminal domain"/>
    <property type="match status" value="1"/>
</dbReference>
<dbReference type="Gene3D" id="1.10.155.10">
    <property type="entry name" value="Chemotaxis receptor methyltransferase CheR, N-terminal domain"/>
    <property type="match status" value="1"/>
</dbReference>
<protein>
    <recommendedName>
        <fullName evidence="2">protein-glutamate O-methyltransferase</fullName>
        <ecNumber evidence="2">2.1.1.80</ecNumber>
    </recommendedName>
</protein>
<evidence type="ECO:0000259" key="6">
    <source>
        <dbReference type="PROSITE" id="PS50123"/>
    </source>
</evidence>
<dbReference type="SMART" id="SM00138">
    <property type="entry name" value="MeTrc"/>
    <property type="match status" value="1"/>
</dbReference>
<dbReference type="CDD" id="cd02440">
    <property type="entry name" value="AdoMet_MTases"/>
    <property type="match status" value="1"/>
</dbReference>
<reference evidence="7 8" key="1">
    <citation type="submission" date="2021-01" db="EMBL/GenBank/DDBJ databases">
        <title>Genomic Encyclopedia of Type Strains, Phase IV (KMG-IV): sequencing the most valuable type-strain genomes for metagenomic binning, comparative biology and taxonomic classification.</title>
        <authorList>
            <person name="Goeker M."/>
        </authorList>
    </citation>
    <scope>NUCLEOTIDE SEQUENCE [LARGE SCALE GENOMIC DNA]</scope>
    <source>
        <strain evidence="7 8">DSM 100968</strain>
    </source>
</reference>
<dbReference type="InterPro" id="IPR029063">
    <property type="entry name" value="SAM-dependent_MTases_sf"/>
</dbReference>
<feature type="domain" description="CheR-type methyltransferase" evidence="6">
    <location>
        <begin position="1"/>
        <end position="264"/>
    </location>
</feature>
<dbReference type="PANTHER" id="PTHR24422">
    <property type="entry name" value="CHEMOTAXIS PROTEIN METHYLTRANSFERASE"/>
    <property type="match status" value="1"/>
</dbReference>
<dbReference type="Pfam" id="PF01739">
    <property type="entry name" value="CheR"/>
    <property type="match status" value="1"/>
</dbReference>
<dbReference type="InterPro" id="IPR050903">
    <property type="entry name" value="Bact_Chemotaxis_MeTrfase"/>
</dbReference>
<dbReference type="Gene3D" id="3.40.50.150">
    <property type="entry name" value="Vaccinia Virus protein VP39"/>
    <property type="match status" value="1"/>
</dbReference>
<evidence type="ECO:0000256" key="3">
    <source>
        <dbReference type="ARBA" id="ARBA00022603"/>
    </source>
</evidence>
<dbReference type="PROSITE" id="PS50123">
    <property type="entry name" value="CHER"/>
    <property type="match status" value="1"/>
</dbReference>
<comment type="catalytic activity">
    <reaction evidence="1">
        <text>L-glutamyl-[protein] + S-adenosyl-L-methionine = [protein]-L-glutamate 5-O-methyl ester + S-adenosyl-L-homocysteine</text>
        <dbReference type="Rhea" id="RHEA:24452"/>
        <dbReference type="Rhea" id="RHEA-COMP:10208"/>
        <dbReference type="Rhea" id="RHEA-COMP:10311"/>
        <dbReference type="ChEBI" id="CHEBI:29973"/>
        <dbReference type="ChEBI" id="CHEBI:57856"/>
        <dbReference type="ChEBI" id="CHEBI:59789"/>
        <dbReference type="ChEBI" id="CHEBI:82795"/>
        <dbReference type="EC" id="2.1.1.80"/>
    </reaction>
</comment>
<evidence type="ECO:0000256" key="5">
    <source>
        <dbReference type="ARBA" id="ARBA00022691"/>
    </source>
</evidence>
<keyword evidence="3 7" id="KW-0489">Methyltransferase</keyword>
<dbReference type="Proteomes" id="UP000823201">
    <property type="component" value="Unassembled WGS sequence"/>
</dbReference>
<dbReference type="PANTHER" id="PTHR24422:SF19">
    <property type="entry name" value="CHEMOTAXIS PROTEIN METHYLTRANSFERASE"/>
    <property type="match status" value="1"/>
</dbReference>
<proteinExistence type="predicted"/>
<dbReference type="GO" id="GO:0032259">
    <property type="term" value="P:methylation"/>
    <property type="evidence" value="ECO:0007669"/>
    <property type="project" value="UniProtKB-KW"/>
</dbReference>
<evidence type="ECO:0000313" key="8">
    <source>
        <dbReference type="Proteomes" id="UP000823201"/>
    </source>
</evidence>
<evidence type="ECO:0000256" key="2">
    <source>
        <dbReference type="ARBA" id="ARBA00012534"/>
    </source>
</evidence>
<evidence type="ECO:0000256" key="4">
    <source>
        <dbReference type="ARBA" id="ARBA00022679"/>
    </source>
</evidence>
<gene>
    <name evidence="7" type="ORF">JOC27_001623</name>
</gene>
<keyword evidence="7" id="KW-0560">Oxidoreductase</keyword>
<dbReference type="InterPro" id="IPR022642">
    <property type="entry name" value="CheR_C"/>
</dbReference>
<dbReference type="PRINTS" id="PR00996">
    <property type="entry name" value="CHERMTFRASE"/>
</dbReference>
<dbReference type="SUPFAM" id="SSF53335">
    <property type="entry name" value="S-adenosyl-L-methionine-dependent methyltransferases"/>
    <property type="match status" value="1"/>
</dbReference>
<dbReference type="InterPro" id="IPR022641">
    <property type="entry name" value="CheR_N"/>
</dbReference>
<evidence type="ECO:0000256" key="1">
    <source>
        <dbReference type="ARBA" id="ARBA00001541"/>
    </source>
</evidence>
<accession>A0ABS2Q9Q0</accession>
<dbReference type="InterPro" id="IPR036804">
    <property type="entry name" value="CheR_N_sf"/>
</dbReference>
<organism evidence="7 8">
    <name type="scientific">Sporolactobacillus spathodeae</name>
    <dbReference type="NCBI Taxonomy" id="1465502"/>
    <lineage>
        <taxon>Bacteria</taxon>
        <taxon>Bacillati</taxon>
        <taxon>Bacillota</taxon>
        <taxon>Bacilli</taxon>
        <taxon>Bacillales</taxon>
        <taxon>Sporolactobacillaceae</taxon>
        <taxon>Sporolactobacillus</taxon>
    </lineage>
</organism>
<keyword evidence="5" id="KW-0949">S-adenosyl-L-methionine</keyword>
<comment type="caution">
    <text evidence="7">The sequence shown here is derived from an EMBL/GenBank/DDBJ whole genome shotgun (WGS) entry which is preliminary data.</text>
</comment>
<dbReference type="EMBL" id="JAFBEV010000013">
    <property type="protein sequence ID" value="MBM7658170.1"/>
    <property type="molecule type" value="Genomic_DNA"/>
</dbReference>
<dbReference type="EC" id="2.1.1.80" evidence="2"/>